<evidence type="ECO:0000256" key="2">
    <source>
        <dbReference type="ARBA" id="ARBA00023125"/>
    </source>
</evidence>
<keyword evidence="1" id="KW-0805">Transcription regulation</keyword>
<gene>
    <name evidence="5" type="ORF">HF576_13205</name>
</gene>
<sequence>MTDTADTTRAAVIESERLGSDNVWDLVTGPAGRGLAESADPRDRIRLARYEQLAGFERQAHKRLADILRTVDDPAVRAEARGQQLAGAAFEPGLETVDWLAHRWPEGEDVTALRTKLAISYALLMNDGVEPPEGWREPPTERDWNLQLARVREVHDGFLAYIGQADVAQILSALDLVVLVPLLILTHSMQDESLAAAGRMSRLAERARIRGLQPYVDYVEGVSLTAAARVDEAAAPLERAAAGFSDAPNLGWWMTVRGTQYVLSVMTATTPPDDVERLERELLAGTWRDGRRSLGHGVIASVALMLAGHGDLEAARRIALSEGDIDDLQVGSSNRCWLAEVIFTAALAEGETDECDRMLRIVEHMMPSPWQQATLHRMRTRRDGGPVDPSDGVPEIPGSIDSEILRTRWVSLAGAVEHGHRSSAYRALAALDEFAAQSRAAAFRVRAVQLFRPPRTTTGVTLSTRQLEVATLAAAGRTNREISQELFLGIRTVEGYVRGALAALGLSRREELATVELPVDVPPPAGEVVQLTLRQGQVAALVAAGATNAEIASALEISEKTVDKHMAVIKDRTGVATRTALVTLFRTAIAPSRPSR</sequence>
<dbReference type="Pfam" id="PF00196">
    <property type="entry name" value="GerE"/>
    <property type="match status" value="2"/>
</dbReference>
<keyword evidence="3" id="KW-0804">Transcription</keyword>
<evidence type="ECO:0000313" key="6">
    <source>
        <dbReference type="Proteomes" id="UP001429745"/>
    </source>
</evidence>
<dbReference type="SMART" id="SM00421">
    <property type="entry name" value="HTH_LUXR"/>
    <property type="match status" value="2"/>
</dbReference>
<dbReference type="InterPro" id="IPR000792">
    <property type="entry name" value="Tscrpt_reg_LuxR_C"/>
</dbReference>
<proteinExistence type="predicted"/>
<name>A0ABX1KCQ5_9MICO</name>
<dbReference type="PRINTS" id="PR00038">
    <property type="entry name" value="HTHLUXR"/>
</dbReference>
<protein>
    <submittedName>
        <fullName evidence="5">Helix-turn-helix transcriptional regulator</fullName>
    </submittedName>
</protein>
<keyword evidence="6" id="KW-1185">Reference proteome</keyword>
<dbReference type="Proteomes" id="UP001429745">
    <property type="component" value="Unassembled WGS sequence"/>
</dbReference>
<reference evidence="5 6" key="1">
    <citation type="submission" date="2020-04" db="EMBL/GenBank/DDBJ databases">
        <title>CFH 90308 Microbacterium sp.</title>
        <authorList>
            <person name="Nie G."/>
            <person name="Ming H."/>
            <person name="Xia T."/>
        </authorList>
    </citation>
    <scope>NUCLEOTIDE SEQUENCE [LARGE SCALE GENOMIC DNA]</scope>
    <source>
        <strain evidence="5 6">CFH 90308</strain>
    </source>
</reference>
<dbReference type="PROSITE" id="PS50043">
    <property type="entry name" value="HTH_LUXR_2"/>
    <property type="match status" value="2"/>
</dbReference>
<dbReference type="PANTHER" id="PTHR44688">
    <property type="entry name" value="DNA-BINDING TRANSCRIPTIONAL ACTIVATOR DEVR_DOSR"/>
    <property type="match status" value="1"/>
</dbReference>
<keyword evidence="2" id="KW-0238">DNA-binding</keyword>
<evidence type="ECO:0000259" key="4">
    <source>
        <dbReference type="PROSITE" id="PS50043"/>
    </source>
</evidence>
<feature type="domain" description="HTH luxR-type" evidence="4">
    <location>
        <begin position="455"/>
        <end position="520"/>
    </location>
</feature>
<comment type="caution">
    <text evidence="5">The sequence shown here is derived from an EMBL/GenBank/DDBJ whole genome shotgun (WGS) entry which is preliminary data.</text>
</comment>
<organism evidence="5 6">
    <name type="scientific">Microbacterium salsuginis</name>
    <dbReference type="NCBI Taxonomy" id="2722803"/>
    <lineage>
        <taxon>Bacteria</taxon>
        <taxon>Bacillati</taxon>
        <taxon>Actinomycetota</taxon>
        <taxon>Actinomycetes</taxon>
        <taxon>Micrococcales</taxon>
        <taxon>Microbacteriaceae</taxon>
        <taxon>Microbacterium</taxon>
    </lineage>
</organism>
<feature type="domain" description="HTH luxR-type" evidence="4">
    <location>
        <begin position="524"/>
        <end position="589"/>
    </location>
</feature>
<dbReference type="InterPro" id="IPR016032">
    <property type="entry name" value="Sig_transdc_resp-reg_C-effctor"/>
</dbReference>
<evidence type="ECO:0000256" key="3">
    <source>
        <dbReference type="ARBA" id="ARBA00023163"/>
    </source>
</evidence>
<dbReference type="Gene3D" id="1.10.10.10">
    <property type="entry name" value="Winged helix-like DNA-binding domain superfamily/Winged helix DNA-binding domain"/>
    <property type="match status" value="2"/>
</dbReference>
<dbReference type="SUPFAM" id="SSF46894">
    <property type="entry name" value="C-terminal effector domain of the bipartite response regulators"/>
    <property type="match status" value="2"/>
</dbReference>
<dbReference type="InterPro" id="IPR036388">
    <property type="entry name" value="WH-like_DNA-bd_sf"/>
</dbReference>
<evidence type="ECO:0000256" key="1">
    <source>
        <dbReference type="ARBA" id="ARBA00023015"/>
    </source>
</evidence>
<dbReference type="RefSeq" id="WP_168913276.1">
    <property type="nucleotide sequence ID" value="NZ_JABACI010000004.1"/>
</dbReference>
<evidence type="ECO:0000313" key="5">
    <source>
        <dbReference type="EMBL" id="NLP84809.1"/>
    </source>
</evidence>
<dbReference type="PANTHER" id="PTHR44688:SF16">
    <property type="entry name" value="DNA-BINDING TRANSCRIPTIONAL ACTIVATOR DEVR_DOSR"/>
    <property type="match status" value="1"/>
</dbReference>
<accession>A0ABX1KCQ5</accession>
<dbReference type="EMBL" id="JABACI010000004">
    <property type="protein sequence ID" value="NLP84809.1"/>
    <property type="molecule type" value="Genomic_DNA"/>
</dbReference>
<dbReference type="CDD" id="cd06170">
    <property type="entry name" value="LuxR_C_like"/>
    <property type="match status" value="2"/>
</dbReference>